<proteinExistence type="predicted"/>
<organism evidence="4 5">
    <name type="scientific">Celeribacter indicus</name>
    <dbReference type="NCBI Taxonomy" id="1208324"/>
    <lineage>
        <taxon>Bacteria</taxon>
        <taxon>Pseudomonadati</taxon>
        <taxon>Pseudomonadota</taxon>
        <taxon>Alphaproteobacteria</taxon>
        <taxon>Rhodobacterales</taxon>
        <taxon>Roseobacteraceae</taxon>
        <taxon>Celeribacter</taxon>
    </lineage>
</organism>
<dbReference type="InterPro" id="IPR001509">
    <property type="entry name" value="Epimerase_deHydtase"/>
</dbReference>
<evidence type="ECO:0000256" key="2">
    <source>
        <dbReference type="ARBA" id="ARBA00023277"/>
    </source>
</evidence>
<reference evidence="4 5" key="1">
    <citation type="journal article" date="2014" name="Int. J. Syst. Evol. Microbiol.">
        <title>Celeribacter indicus sp. nov., a polycyclic aromatic hydrocarbon-degrading bacterium from deep-sea sediment and reclassification of Huaishuia halophila as Celeribacter halophilus comb. nov.</title>
        <authorList>
            <person name="Lai Q."/>
            <person name="Cao J."/>
            <person name="Yuan J."/>
            <person name="Li F."/>
            <person name="Shao Z."/>
        </authorList>
    </citation>
    <scope>NUCLEOTIDE SEQUENCE [LARGE SCALE GENOMIC DNA]</scope>
    <source>
        <strain evidence="4">P73</strain>
    </source>
</reference>
<gene>
    <name evidence="4" type="ORF">P73_2100</name>
</gene>
<evidence type="ECO:0000313" key="5">
    <source>
        <dbReference type="Proteomes" id="UP000031521"/>
    </source>
</evidence>
<dbReference type="Pfam" id="PF01370">
    <property type="entry name" value="Epimerase"/>
    <property type="match status" value="1"/>
</dbReference>
<sequence length="323" mass="34248">MTYLVTGGLGVNGAWVTRRLLEAGHPVLVVDRQTDTSLLGEAASSVQIVNADIMDGEAMRALLAKHEVSCIVHMAALIAGLQEDPLRGLTVNTLGTAQLMDAAVKTGVKRFVYTSSRAVYGNITGRNAYPDYEPVVEDQCLAAENVYDVTKLAGELIGRNFAKLGLEFVALRFATIFGPGKLTRHGAMGIYGKIIEGAMAGVPVRIPHGGEERDDVIYVGDVAQACLRAATHAGPAYTAYNISRNTGTTLREFAAEVERQIPGAEIEIGDGLNYFGGDVNYCGILDNRRAVEDLGFSPEYDLGQGIAAYIATLKALGLAPAGA</sequence>
<dbReference type="InterPro" id="IPR036291">
    <property type="entry name" value="NAD(P)-bd_dom_sf"/>
</dbReference>
<accession>A0A0B5E087</accession>
<evidence type="ECO:0000259" key="3">
    <source>
        <dbReference type="Pfam" id="PF01370"/>
    </source>
</evidence>
<keyword evidence="2" id="KW-0119">Carbohydrate metabolism</keyword>
<dbReference type="PANTHER" id="PTHR43103">
    <property type="entry name" value="NUCLEOSIDE-DIPHOSPHATE-SUGAR EPIMERASE"/>
    <property type="match status" value="1"/>
</dbReference>
<dbReference type="PANTHER" id="PTHR43103:SF3">
    <property type="entry name" value="ADP-L-GLYCERO-D-MANNO-HEPTOSE-6-EPIMERASE"/>
    <property type="match status" value="1"/>
</dbReference>
<feature type="domain" description="NAD-dependent epimerase/dehydratase" evidence="3">
    <location>
        <begin position="4"/>
        <end position="242"/>
    </location>
</feature>
<dbReference type="EMBL" id="CP004393">
    <property type="protein sequence ID" value="AJE46815.1"/>
    <property type="molecule type" value="Genomic_DNA"/>
</dbReference>
<dbReference type="Proteomes" id="UP000031521">
    <property type="component" value="Chromosome"/>
</dbReference>
<dbReference type="Gene3D" id="3.40.50.720">
    <property type="entry name" value="NAD(P)-binding Rossmann-like Domain"/>
    <property type="match status" value="1"/>
</dbReference>
<dbReference type="OrthoDB" id="7209874at2"/>
<keyword evidence="1" id="KW-0521">NADP</keyword>
<dbReference type="SUPFAM" id="SSF51735">
    <property type="entry name" value="NAD(P)-binding Rossmann-fold domains"/>
    <property type="match status" value="1"/>
</dbReference>
<dbReference type="HOGENOM" id="CLU_007383_1_7_5"/>
<dbReference type="AlphaFoldDB" id="A0A0B5E087"/>
<name>A0A0B5E087_9RHOB</name>
<evidence type="ECO:0000313" key="4">
    <source>
        <dbReference type="EMBL" id="AJE46815.1"/>
    </source>
</evidence>
<dbReference type="RefSeq" id="WP_043869536.1">
    <property type="nucleotide sequence ID" value="NZ_CP004393.1"/>
</dbReference>
<dbReference type="KEGG" id="cid:P73_2100"/>
<protein>
    <submittedName>
        <fullName evidence="4">UDP-glucose 4-epimerase</fullName>
    </submittedName>
</protein>
<keyword evidence="5" id="KW-1185">Reference proteome</keyword>
<dbReference type="STRING" id="1208324.P73_2100"/>
<evidence type="ECO:0000256" key="1">
    <source>
        <dbReference type="ARBA" id="ARBA00022857"/>
    </source>
</evidence>